<dbReference type="GO" id="GO:0032153">
    <property type="term" value="C:cell division site"/>
    <property type="evidence" value="ECO:0007669"/>
    <property type="project" value="TreeGrafter"/>
</dbReference>
<accession>A0A1T1HEK1</accession>
<evidence type="ECO:0000313" key="4">
    <source>
        <dbReference type="Proteomes" id="UP000190064"/>
    </source>
</evidence>
<dbReference type="STRING" id="966.BTA35_0201900"/>
<dbReference type="PANTHER" id="PTHR38687">
    <property type="entry name" value="CELL DIVISION PROTEIN DEDD-RELATED"/>
    <property type="match status" value="1"/>
</dbReference>
<organism evidence="3 4">
    <name type="scientific">Oceanospirillum linum</name>
    <dbReference type="NCBI Taxonomy" id="966"/>
    <lineage>
        <taxon>Bacteria</taxon>
        <taxon>Pseudomonadati</taxon>
        <taxon>Pseudomonadota</taxon>
        <taxon>Gammaproteobacteria</taxon>
        <taxon>Oceanospirillales</taxon>
        <taxon>Oceanospirillaceae</taxon>
        <taxon>Oceanospirillum</taxon>
    </lineage>
</organism>
<feature type="transmembrane region" description="Helical" evidence="1">
    <location>
        <begin position="9"/>
        <end position="27"/>
    </location>
</feature>
<keyword evidence="1" id="KW-1133">Transmembrane helix</keyword>
<dbReference type="GO" id="GO:0032506">
    <property type="term" value="P:cytokinetic process"/>
    <property type="evidence" value="ECO:0007669"/>
    <property type="project" value="TreeGrafter"/>
</dbReference>
<dbReference type="InterPro" id="IPR036680">
    <property type="entry name" value="SPOR-like_sf"/>
</dbReference>
<dbReference type="Proteomes" id="UP000190064">
    <property type="component" value="Unassembled WGS sequence"/>
</dbReference>
<dbReference type="Pfam" id="PF05036">
    <property type="entry name" value="SPOR"/>
    <property type="match status" value="1"/>
</dbReference>
<dbReference type="Gene3D" id="3.30.70.1070">
    <property type="entry name" value="Sporulation related repeat"/>
    <property type="match status" value="1"/>
</dbReference>
<comment type="caution">
    <text evidence="3">The sequence shown here is derived from an EMBL/GenBank/DDBJ whole genome shotgun (WGS) entry which is preliminary data.</text>
</comment>
<protein>
    <recommendedName>
        <fullName evidence="2">SPOR domain-containing protein</fullName>
    </recommendedName>
</protein>
<dbReference type="PROSITE" id="PS51724">
    <property type="entry name" value="SPOR"/>
    <property type="match status" value="1"/>
</dbReference>
<dbReference type="PANTHER" id="PTHR38687:SF1">
    <property type="entry name" value="CELL DIVISION PROTEIN DEDD"/>
    <property type="match status" value="1"/>
</dbReference>
<name>A0A1T1HEK1_OCELI</name>
<dbReference type="GO" id="GO:0030428">
    <property type="term" value="C:cell septum"/>
    <property type="evidence" value="ECO:0007669"/>
    <property type="project" value="TreeGrafter"/>
</dbReference>
<dbReference type="SUPFAM" id="SSF110997">
    <property type="entry name" value="Sporulation related repeat"/>
    <property type="match status" value="1"/>
</dbReference>
<evidence type="ECO:0000313" key="3">
    <source>
        <dbReference type="EMBL" id="OOV88298.1"/>
    </source>
</evidence>
<gene>
    <name evidence="3" type="ORF">BTA35_0201900</name>
</gene>
<sequence>MKYGLKHRIIGAIILLSLAVIFLPIILDGGERPQLSQTTTPIPAAPPKPEIRVHEPVAKEPVDIVKKAPERGQWQSGLSERHTLAAWTLQAASFKDKNNAIKLRDRIRAKSIRSYVRERTPYFVVYAGPFADPGKADQVKAALKDGFGIKALMVSYDPMSDVRQ</sequence>
<dbReference type="RefSeq" id="WP_160054906.1">
    <property type="nucleotide sequence ID" value="NZ_FXTS01000001.1"/>
</dbReference>
<proteinExistence type="predicted"/>
<dbReference type="AlphaFoldDB" id="A0A1T1HEK1"/>
<reference evidence="3" key="1">
    <citation type="submission" date="2017-02" db="EMBL/GenBank/DDBJ databases">
        <title>Draft Genome Sequence of the Salt Water Bacterium Oceanospirillum linum ATCC 11336.</title>
        <authorList>
            <person name="Trachtenberg A.M."/>
            <person name="Carney J.G."/>
            <person name="Linnane J.D."/>
            <person name="Rheaume B.A."/>
            <person name="Pitts N.L."/>
            <person name="Mykles D.L."/>
            <person name="Maclea K.S."/>
        </authorList>
    </citation>
    <scope>NUCLEOTIDE SEQUENCE [LARGE SCALE GENOMIC DNA]</scope>
    <source>
        <strain evidence="3">ATCC 11336</strain>
    </source>
</reference>
<keyword evidence="1" id="KW-0812">Transmembrane</keyword>
<feature type="domain" description="SPOR" evidence="2">
    <location>
        <begin position="81"/>
        <end position="156"/>
    </location>
</feature>
<dbReference type="GO" id="GO:0042834">
    <property type="term" value="F:peptidoglycan binding"/>
    <property type="evidence" value="ECO:0007669"/>
    <property type="project" value="InterPro"/>
</dbReference>
<dbReference type="EMBL" id="MTSD02000001">
    <property type="protein sequence ID" value="OOV88298.1"/>
    <property type="molecule type" value="Genomic_DNA"/>
</dbReference>
<dbReference type="InterPro" id="IPR007730">
    <property type="entry name" value="SPOR-like_dom"/>
</dbReference>
<evidence type="ECO:0000259" key="2">
    <source>
        <dbReference type="PROSITE" id="PS51724"/>
    </source>
</evidence>
<keyword evidence="4" id="KW-1185">Reference proteome</keyword>
<dbReference type="InterPro" id="IPR052521">
    <property type="entry name" value="Cell_div_SPOR-domain"/>
</dbReference>
<keyword evidence="1" id="KW-0472">Membrane</keyword>
<evidence type="ECO:0000256" key="1">
    <source>
        <dbReference type="SAM" id="Phobius"/>
    </source>
</evidence>